<dbReference type="Gene3D" id="3.90.79.10">
    <property type="entry name" value="Nucleoside Triphosphate Pyrophosphohydrolase"/>
    <property type="match status" value="1"/>
</dbReference>
<dbReference type="RefSeq" id="WP_057766758.1">
    <property type="nucleotide sequence ID" value="NZ_AZDG01000019.1"/>
</dbReference>
<dbReference type="Pfam" id="PF21906">
    <property type="entry name" value="WHD_NrtR"/>
    <property type="match status" value="1"/>
</dbReference>
<dbReference type="EMBL" id="AZDG01000019">
    <property type="protein sequence ID" value="KRK63975.1"/>
    <property type="molecule type" value="Genomic_DNA"/>
</dbReference>
<proteinExistence type="predicted"/>
<protein>
    <recommendedName>
        <fullName evidence="1">Nudix hydrolase domain-containing protein</fullName>
    </recommendedName>
</protein>
<dbReference type="InterPro" id="IPR015797">
    <property type="entry name" value="NUDIX_hydrolase-like_dom_sf"/>
</dbReference>
<gene>
    <name evidence="2" type="ORF">FC72_GL000860</name>
</gene>
<dbReference type="InterPro" id="IPR036390">
    <property type="entry name" value="WH_DNA-bd_sf"/>
</dbReference>
<evidence type="ECO:0000259" key="1">
    <source>
        <dbReference type="PROSITE" id="PS51462"/>
    </source>
</evidence>
<dbReference type="SUPFAM" id="SSF55811">
    <property type="entry name" value="Nudix"/>
    <property type="match status" value="1"/>
</dbReference>
<dbReference type="PROSITE" id="PS51462">
    <property type="entry name" value="NUDIX"/>
    <property type="match status" value="1"/>
</dbReference>
<dbReference type="Proteomes" id="UP000050929">
    <property type="component" value="Unassembled WGS sequence"/>
</dbReference>
<dbReference type="Pfam" id="PF00293">
    <property type="entry name" value="NUDIX"/>
    <property type="match status" value="1"/>
</dbReference>
<dbReference type="Gene3D" id="1.10.10.10">
    <property type="entry name" value="Winged helix-like DNA-binding domain superfamily/Winged helix DNA-binding domain"/>
    <property type="match status" value="1"/>
</dbReference>
<dbReference type="OrthoDB" id="9786141at2"/>
<dbReference type="InterPro" id="IPR036388">
    <property type="entry name" value="WH-like_DNA-bd_sf"/>
</dbReference>
<comment type="caution">
    <text evidence="2">The sequence shown here is derived from an EMBL/GenBank/DDBJ whole genome shotgun (WGS) entry which is preliminary data.</text>
</comment>
<keyword evidence="3" id="KW-1185">Reference proteome</keyword>
<dbReference type="STRING" id="1423811.FC72_GL000860"/>
<dbReference type="PATRIC" id="fig|1423811.3.peg.872"/>
<dbReference type="InterPro" id="IPR054105">
    <property type="entry name" value="WHD_NrtR"/>
</dbReference>
<evidence type="ECO:0000313" key="3">
    <source>
        <dbReference type="Proteomes" id="UP000050929"/>
    </source>
</evidence>
<sequence>MVEISITNVIWSFNSKTKELLVLLLKRAEDKMWGLPTTYLREDENAEEASLRLVREKIGVDLPLVNTEQLATFTDIHRSKKRELALTYMIYLPDMPKLTPGYGADDAQWFSVASGHDNYLLKYKKLQFETLRENVDRNKFYAHSEKYRKNSGLFSDHSLILRTAFSRLKNRLDYSPTILRILGPTFTLKQARMVYSILLRISISEIDNSNFRKTHRRLFQEVGTENIKGAGRPGKVYQLK</sequence>
<dbReference type="AlphaFoldDB" id="A0A0R1J9Y7"/>
<dbReference type="SUPFAM" id="SSF46785">
    <property type="entry name" value="Winged helix' DNA-binding domain"/>
    <property type="match status" value="1"/>
</dbReference>
<reference evidence="2 3" key="1">
    <citation type="journal article" date="2015" name="Genome Announc.">
        <title>Expanding the biotechnology potential of lactobacilli through comparative genomics of 213 strains and associated genera.</title>
        <authorList>
            <person name="Sun Z."/>
            <person name="Harris H.M."/>
            <person name="McCann A."/>
            <person name="Guo C."/>
            <person name="Argimon S."/>
            <person name="Zhang W."/>
            <person name="Yang X."/>
            <person name="Jeffery I.B."/>
            <person name="Cooney J.C."/>
            <person name="Kagawa T.F."/>
            <person name="Liu W."/>
            <person name="Song Y."/>
            <person name="Salvetti E."/>
            <person name="Wrobel A."/>
            <person name="Rasinkangas P."/>
            <person name="Parkhill J."/>
            <person name="Rea M.C."/>
            <person name="O'Sullivan O."/>
            <person name="Ritari J."/>
            <person name="Douillard F.P."/>
            <person name="Paul Ross R."/>
            <person name="Yang R."/>
            <person name="Briner A.E."/>
            <person name="Felis G.E."/>
            <person name="de Vos W.M."/>
            <person name="Barrangou R."/>
            <person name="Klaenhammer T.R."/>
            <person name="Caufield P.W."/>
            <person name="Cui Y."/>
            <person name="Zhang H."/>
            <person name="O'Toole P.W."/>
        </authorList>
    </citation>
    <scope>NUCLEOTIDE SEQUENCE [LARGE SCALE GENOMIC DNA]</scope>
    <source>
        <strain evidence="2 3">DSM 20183</strain>
    </source>
</reference>
<name>A0A0R1J9Y7_9LACO</name>
<feature type="domain" description="Nudix hydrolase" evidence="1">
    <location>
        <begin position="3"/>
        <end position="133"/>
    </location>
</feature>
<dbReference type="InterPro" id="IPR000086">
    <property type="entry name" value="NUDIX_hydrolase_dom"/>
</dbReference>
<evidence type="ECO:0000313" key="2">
    <source>
        <dbReference type="EMBL" id="KRK63975.1"/>
    </source>
</evidence>
<dbReference type="CDD" id="cd18873">
    <property type="entry name" value="NUDIX_NadM_like"/>
    <property type="match status" value="1"/>
</dbReference>
<organism evidence="2 3">
    <name type="scientific">Companilactobacillus tucceti DSM 20183</name>
    <dbReference type="NCBI Taxonomy" id="1423811"/>
    <lineage>
        <taxon>Bacteria</taxon>
        <taxon>Bacillati</taxon>
        <taxon>Bacillota</taxon>
        <taxon>Bacilli</taxon>
        <taxon>Lactobacillales</taxon>
        <taxon>Lactobacillaceae</taxon>
        <taxon>Companilactobacillus</taxon>
    </lineage>
</organism>
<accession>A0A0R1J9Y7</accession>